<keyword evidence="7" id="KW-0255">Endonuclease</keyword>
<dbReference type="InterPro" id="IPR002052">
    <property type="entry name" value="DNA_methylase_N6_adenine_CS"/>
</dbReference>
<dbReference type="SUPFAM" id="SSF53335">
    <property type="entry name" value="S-adenosyl-L-methionine-dependent methyltransferases"/>
    <property type="match status" value="1"/>
</dbReference>
<dbReference type="PANTHER" id="PTHR33841:SF1">
    <property type="entry name" value="DNA METHYLTRANSFERASE A"/>
    <property type="match status" value="1"/>
</dbReference>
<dbReference type="PANTHER" id="PTHR33841">
    <property type="entry name" value="DNA METHYLTRANSFERASE YEEA-RELATED"/>
    <property type="match status" value="1"/>
</dbReference>
<name>A0A6B0YQ79_9CHLR</name>
<evidence type="ECO:0000256" key="3">
    <source>
        <dbReference type="ARBA" id="ARBA00022679"/>
    </source>
</evidence>
<evidence type="ECO:0000256" key="1">
    <source>
        <dbReference type="ARBA" id="ARBA00011900"/>
    </source>
</evidence>
<dbReference type="GO" id="GO:0032259">
    <property type="term" value="P:methylation"/>
    <property type="evidence" value="ECO:0007669"/>
    <property type="project" value="UniProtKB-KW"/>
</dbReference>
<gene>
    <name evidence="7" type="ORF">F4Y42_02615</name>
</gene>
<dbReference type="GO" id="GO:0004519">
    <property type="term" value="F:endonuclease activity"/>
    <property type="evidence" value="ECO:0007669"/>
    <property type="project" value="UniProtKB-KW"/>
</dbReference>
<reference evidence="7" key="1">
    <citation type="submission" date="2019-09" db="EMBL/GenBank/DDBJ databases">
        <title>Characterisation of the sponge microbiome using genome-centric metagenomics.</title>
        <authorList>
            <person name="Engelberts J.P."/>
            <person name="Robbins S.J."/>
            <person name="De Goeij J.M."/>
            <person name="Aranda M."/>
            <person name="Bell S.C."/>
            <person name="Webster N.S."/>
        </authorList>
    </citation>
    <scope>NUCLEOTIDE SEQUENCE</scope>
    <source>
        <strain evidence="7">SB0664_bin_27</strain>
    </source>
</reference>
<dbReference type="EMBL" id="VXRG01000027">
    <property type="protein sequence ID" value="MXY92321.1"/>
    <property type="molecule type" value="Genomic_DNA"/>
</dbReference>
<evidence type="ECO:0000259" key="6">
    <source>
        <dbReference type="Pfam" id="PF07669"/>
    </source>
</evidence>
<accession>A0A6B0YQ79</accession>
<dbReference type="GO" id="GO:0003676">
    <property type="term" value="F:nucleic acid binding"/>
    <property type="evidence" value="ECO:0007669"/>
    <property type="project" value="InterPro"/>
</dbReference>
<feature type="domain" description="Type II methyltransferase M.TaqI-like" evidence="6">
    <location>
        <begin position="582"/>
        <end position="808"/>
    </location>
</feature>
<comment type="catalytic activity">
    <reaction evidence="5">
        <text>a 2'-deoxyadenosine in DNA + S-adenosyl-L-methionine = an N(6)-methyl-2'-deoxyadenosine in DNA + S-adenosyl-L-homocysteine + H(+)</text>
        <dbReference type="Rhea" id="RHEA:15197"/>
        <dbReference type="Rhea" id="RHEA-COMP:12418"/>
        <dbReference type="Rhea" id="RHEA-COMP:12419"/>
        <dbReference type="ChEBI" id="CHEBI:15378"/>
        <dbReference type="ChEBI" id="CHEBI:57856"/>
        <dbReference type="ChEBI" id="CHEBI:59789"/>
        <dbReference type="ChEBI" id="CHEBI:90615"/>
        <dbReference type="ChEBI" id="CHEBI:90616"/>
        <dbReference type="EC" id="2.1.1.72"/>
    </reaction>
</comment>
<dbReference type="EC" id="2.1.1.72" evidence="1"/>
<dbReference type="PRINTS" id="PR00507">
    <property type="entry name" value="N12N6MTFRASE"/>
</dbReference>
<sequence length="1349" mass="150824">MPGQLFTNYFLEEGIRRTAAWQNSLSQPADLDAFRAQARALLENAAAFHTLNEASTEMELIRPLFDLLGWAYYLPQQGSDHNQDIPDHLLFAGAESKARAAAKPAPQRYPDALAVAESKRFGLALDAREGKQTGLPHGQILRYLATADINSDGRIRWGILTNGRIWRLYDRRALPRASGYYEVDLDAALQASGDAHALRAFRLLFGRPAFSPQHGAQTSFLEDAIAEGRRYEEQVASDLSGTVFDDVYPALVRALAAESRAELEDVRQAALIFLYRLLFLLYAEDRDLLPVNDSRYDDYGLRKSVRDDVDKRTAAGDTFSGFASRYYDHISTLCRQIDKGDPTIGLPPYNGGLFAQQAAPMLEQVRLSDHVLAPIIHKLSRTKGESGPRYVNYRDMTVQQLGSIYERLLEQEPVRTPKGEIVVRPNSYARKDSGSFYTPQPLVDLLVERTLLPLLEERKAAFHAKAAALQSDTRAQSDRLAELRPLDPAAAALDLKVLDPAMGSGHFLVTAVDYLSDAIADLIEYAPTAAPWLEEAYTSPLLDRIAAIRTDILARADAANWVIDRPQLTDQAIIRRMVLKRCIYGVDKNALTVELAKVSLWLHSFTVGAPLSFLDHHLRCGDSLVGLRVHDAVQALSRLGGFTSASAIQAAENAAGGMQRIEEMSDAGIAEVEESAALFREVEKTTSPLRGLLNTVCGVNWLAAGMKKKQRSEFETPLQGAIVSQEEKAFALLSDGPDSVDAADPVRQSSYWPEFTEIWRAANGIAARESFLHWEAAFPGVWQRWQDDEPAGGFDAVIGNPPWDQIEQPEVEWFALRDDEIALAPTGARRKALIKQRTQSGDELALEYQEVRQSAKLMRAYVKESGAYPLLSGGRVNLYSLFVERAMNLVKPNGIVGLLTPSGIYADKTAARFFKSISTSGRVDSLFDFENGRQTTKQPSYFPDVDSRFKFCALTFGGEERNFAETDCAFFLHDTAAIHDPVRCFPLAAADFARVNPNTGTAPIFRTRRDADITRGIYERHPVLVNRSGDGEKKVWQVRYMQGLFNMTSDSHLFRTAEQLDAGGFYPVDGNRWKKGEELYLPLYQGRMIHQFEHRANSVRVNPESTHNPYLNEEVSDAQRADPGFLPRTQYWVPSAKVGDVVPQSRGWYLAFRDIARTTDMRTMIMAVLPWAGCGHKVPMLLPASAEYEASSAACIIANLNCIAFDYVVRQKMQSTNMAWYIVEQLPVIAPTDYDRVFGHTTARDLVRHHVLRLTYTAHDMAPFARDLGYDGPPFIWNEEERRHLRARLDALYFHLYGLSRADAAYILDTFPIVRRHDKAAFGTYRTKDMVLAYYNALAAGDTDTDVAV</sequence>
<proteinExistence type="predicted"/>
<dbReference type="InterPro" id="IPR050953">
    <property type="entry name" value="N4_N6_ade-DNA_methylase"/>
</dbReference>
<feature type="domain" description="Type II methyltransferase M.TaqI-like" evidence="6">
    <location>
        <begin position="867"/>
        <end position="932"/>
    </location>
</feature>
<dbReference type="GO" id="GO:0009007">
    <property type="term" value="F:site-specific DNA-methyltransferase (adenine-specific) activity"/>
    <property type="evidence" value="ECO:0007669"/>
    <property type="project" value="UniProtKB-EC"/>
</dbReference>
<dbReference type="Gene3D" id="3.40.50.150">
    <property type="entry name" value="Vaccinia Virus protein VP39"/>
    <property type="match status" value="2"/>
</dbReference>
<dbReference type="InterPro" id="IPR029063">
    <property type="entry name" value="SAM-dependent_MTases_sf"/>
</dbReference>
<dbReference type="Pfam" id="PF07669">
    <property type="entry name" value="Eco57I"/>
    <property type="match status" value="2"/>
</dbReference>
<keyword evidence="7" id="KW-0540">Nuclease</keyword>
<dbReference type="PROSITE" id="PS00092">
    <property type="entry name" value="N6_MTASE"/>
    <property type="match status" value="1"/>
</dbReference>
<keyword evidence="3" id="KW-0808">Transferase</keyword>
<keyword evidence="4" id="KW-0949">S-adenosyl-L-methionine</keyword>
<comment type="caution">
    <text evidence="7">The sequence shown here is derived from an EMBL/GenBank/DDBJ whole genome shotgun (WGS) entry which is preliminary data.</text>
</comment>
<dbReference type="InterPro" id="IPR011639">
    <property type="entry name" value="MethylTrfase_TaqI-like_dom"/>
</dbReference>
<evidence type="ECO:0000313" key="7">
    <source>
        <dbReference type="EMBL" id="MXY92321.1"/>
    </source>
</evidence>
<dbReference type="GO" id="GO:0006304">
    <property type="term" value="P:DNA modification"/>
    <property type="evidence" value="ECO:0007669"/>
    <property type="project" value="InterPro"/>
</dbReference>
<organism evidence="7">
    <name type="scientific">Caldilineaceae bacterium SB0664_bin_27</name>
    <dbReference type="NCBI Taxonomy" id="2605260"/>
    <lineage>
        <taxon>Bacteria</taxon>
        <taxon>Bacillati</taxon>
        <taxon>Chloroflexota</taxon>
        <taxon>Caldilineae</taxon>
        <taxon>Caldilineales</taxon>
        <taxon>Caldilineaceae</taxon>
    </lineage>
</organism>
<evidence type="ECO:0000256" key="5">
    <source>
        <dbReference type="ARBA" id="ARBA00047942"/>
    </source>
</evidence>
<keyword evidence="2" id="KW-0489">Methyltransferase</keyword>
<evidence type="ECO:0000256" key="4">
    <source>
        <dbReference type="ARBA" id="ARBA00022691"/>
    </source>
</evidence>
<evidence type="ECO:0000256" key="2">
    <source>
        <dbReference type="ARBA" id="ARBA00022603"/>
    </source>
</evidence>
<protein>
    <recommendedName>
        <fullName evidence="1">site-specific DNA-methyltransferase (adenine-specific)</fullName>
        <ecNumber evidence="1">2.1.1.72</ecNumber>
    </recommendedName>
</protein>
<keyword evidence="7" id="KW-0378">Hydrolase</keyword>